<dbReference type="AlphaFoldDB" id="A0A4Q4SWX9"/>
<dbReference type="EMBL" id="QJNU01000712">
    <property type="protein sequence ID" value="RYO88742.1"/>
    <property type="molecule type" value="Genomic_DNA"/>
</dbReference>
<proteinExistence type="predicted"/>
<dbReference type="InterPro" id="IPR031348">
    <property type="entry name" value="PigL_N"/>
</dbReference>
<evidence type="ECO:0000313" key="2">
    <source>
        <dbReference type="EMBL" id="RYO88742.1"/>
    </source>
</evidence>
<sequence>MLDYNPIPGRCGWAGPVLAPSTRLNRATYAGPHQHRSRRMTMDPLIVTAGVIAVATLALQSCKAAYNLADGLAEAPQAIARSKASLTETQKTLGALQQTLKAAPATDSELDAILRTIDLNETLVSAKRLCDEYTAAIARFTSYSTEGKFSKRDRLLVNLQESKVNKFSKELGDCQRTMSMVLASINLIVSTRTADDVRRIGDQFQAQEQALADLDAHLRNREASPASEEGSASDQNVSLQLTAGLRKVCQEALAATRAQRTGQKFGDMSTDDQSLAVQGIVGEAQVGVEQSFGRMTTSKNSKAFQGQINAASFAIMFGKG</sequence>
<gene>
    <name evidence="2" type="ORF">DL764_008695</name>
</gene>
<keyword evidence="3" id="KW-1185">Reference proteome</keyword>
<evidence type="ECO:0000313" key="3">
    <source>
        <dbReference type="Proteomes" id="UP000293360"/>
    </source>
</evidence>
<dbReference type="Pfam" id="PF17111">
    <property type="entry name" value="PigL_N"/>
    <property type="match status" value="1"/>
</dbReference>
<dbReference type="OrthoDB" id="5068804at2759"/>
<protein>
    <recommendedName>
        <fullName evidence="1">Azaphilone pigments biosynthesis cluster protein L N-terminal domain-containing protein</fullName>
    </recommendedName>
</protein>
<name>A0A4Q4SWX9_9PEZI</name>
<organism evidence="2 3">
    <name type="scientific">Monosporascus ibericus</name>
    <dbReference type="NCBI Taxonomy" id="155417"/>
    <lineage>
        <taxon>Eukaryota</taxon>
        <taxon>Fungi</taxon>
        <taxon>Dikarya</taxon>
        <taxon>Ascomycota</taxon>
        <taxon>Pezizomycotina</taxon>
        <taxon>Sordariomycetes</taxon>
        <taxon>Xylariomycetidae</taxon>
        <taxon>Xylariales</taxon>
        <taxon>Xylariales incertae sedis</taxon>
        <taxon>Monosporascus</taxon>
    </lineage>
</organism>
<accession>A0A4Q4SWX9</accession>
<evidence type="ECO:0000259" key="1">
    <source>
        <dbReference type="Pfam" id="PF17111"/>
    </source>
</evidence>
<dbReference type="Proteomes" id="UP000293360">
    <property type="component" value="Unassembled WGS sequence"/>
</dbReference>
<comment type="caution">
    <text evidence="2">The sequence shown here is derived from an EMBL/GenBank/DDBJ whole genome shotgun (WGS) entry which is preliminary data.</text>
</comment>
<feature type="domain" description="Azaphilone pigments biosynthesis cluster protein L N-terminal" evidence="1">
    <location>
        <begin position="42"/>
        <end position="220"/>
    </location>
</feature>
<reference evidence="2 3" key="1">
    <citation type="submission" date="2018-06" db="EMBL/GenBank/DDBJ databases">
        <title>Complete Genomes of Monosporascus.</title>
        <authorList>
            <person name="Robinson A.J."/>
            <person name="Natvig D.O."/>
        </authorList>
    </citation>
    <scope>NUCLEOTIDE SEQUENCE [LARGE SCALE GENOMIC DNA]</scope>
    <source>
        <strain evidence="2 3">CBS 110550</strain>
    </source>
</reference>
<dbReference type="STRING" id="155417.A0A4Q4SWX9"/>